<evidence type="ECO:0000256" key="1">
    <source>
        <dbReference type="SAM" id="MobiDB-lite"/>
    </source>
</evidence>
<dbReference type="Proteomes" id="UP000076842">
    <property type="component" value="Unassembled WGS sequence"/>
</dbReference>
<sequence length="1981" mass="222338">MDSAALDTPVARKEWLKQTFEDPLARRWSGRAPLEVMPTSLSEAISRHKNHIEKFWIAAAADDILFKDISKLASTPMIKGKGMRQSQMVVRHYQAFDLVSDRLQWAMEESLESRLSKLSEGRLYARHVSIDPTLYDYEGTSPEASRRANILASRTDNWADIFDEFYNSLCRESDSAIPSAADEHDAVRLARMAMKEGDKSSVFGIRANMLMMAASIRAMEDVTYKDNGMIQLPEYLQDLGQTQNQDEDGKKKNGLSPANLLCPLELSAFFSPCALLTSARLHKHDIGLQLPAIKHSLYGKFIPYDITDEESYGLQLFEILLWQGGITLAYSHDAILLGLDLLVLEAVRGYNSTQTIPNPNSVYQLSCVGSIGEDGGTDSDRVIGTGGGTASQLPTELSLPQGSLLDSDMNGTYFLVSPSATLVDVTLAATAQKQPERRSDRIANGKALSGNQLPNTSNPYISGGSHTREKKRRAATANADHELPQKRSRQASHVNPQENLIYIDFTAEELKVEKDKLAKYAEFHPETMSSEDQREVSENMLEFVPLPHALNDDFLNNLVPDSVGSTQSNLSPVGSAVGPDQSEYPADNVQEMEYEIFSFKTRLSRKKTLIAFPIKKQFIDGECKVIEANETARCALRRIVPHMSMLVPPPLVPAGSTKWETSWPNKPYIPDDPQEGPVAFLTEKHMAELPQWQLQDLFQRFNIMVVDMSHPSVDWSVESLGQWQDLDVKMKALLGGRVPPGIFSDQRMQDDFEDNGKGGYFKMTLREIVQLQEAMPGSAPPIRVLDLTDMDVTDDLAPLIRKVASHGVAVRATAGRDDVSRDPPDCEEHWNMITTAGDYMPPQLYSMGTALSHRFHLANPLRLAADSWAFGLHRSTVSLIGHPFHPSRRWTILKEEPRFGESSSSRAIHGSKEEELCTPSGHRQTRNSVAADSFVQLNSDYVSEAVCWNFWEQEDRPELLKVGSAQNLPWPRKNLLALTFLGLCPSKVSPTHEEYRTQLATLCELPDFSRECKEGYLAAVWMVRTLYQTAQHWRDALRIELPEVWSIPSRFEKSDPPTGEAPSWKDIPNNVQDPSKIVLLKRIEGAWRSASLGCNESEFSSVPKGGSNSPPGARGNTLQQTLVGELFMNDESVSSGCARTRRVALALPLGSADPVFPLITSTYFYSEYLAMDTAPPIESSESIRAMSLALIEPWEVALIQEGEREFALPTNDHGARRALEQYLTGWGNKLEPLLKFHKTMGNDTGLSNAISAQLATLCAAAKQLAERLPPGAGASGNVYLGTMRDLIPDHIQEAVWGEERVSVASWSTSDTLPNGALSFSTPDRTRYRIAISASLRLQLAFHDLVAHFVSKLGNRGTVDSLFHDDVEIYAQQLGCIWERAFESLERVPELGLCGLLRWQLYLDARYCFEAHLKLPTALCIDVQKLFTWAPDIASNLRGDAPEALLRCERASLTNPENPLFTKVSLFLRRIYPDPCEKTSTVRMLLRETHEKAMILLCAWQKPDVETTDKETCRYFCQLVSSLLMDVCLCYFLAGIEAGDEELHIMLPYLRHMNAMRSRHAELAWYTPRHVIPKALWRRSLKLPVDIIPVPLREEALQLYDWPWGVKLEELGKFPGWHDSDAAVQWISQSVYYLGALLTFFSFDAIDDLPPVLLAWSVETLARALQTQERWPAYRIPLDVSRVPFCLRHDAVMLRFQWQTTDHDNELDLSPHDAYLPLSDRIGLQTSDRNSPEDIPLSIYCQAVSSQTGSPEQQPEQHPVASCSSTEDNVSHIEPENVLHRIAFFEINFEYTTALPLPKWLPGTQRTETVPLKIYVLQDPARWDNPYYSTPQNYRLPMAKRNPKPWVGSIPYKATESAILGERSLIPVDFHLATPPSAAHMRYIGYTRIRDAGEDGNLVIAHDEYRCYGCKVKLQSRQTICLRPLRVNLNRVFHTEWGLNHSRELKQLLYGRDVLDNPARARQAIAAHGSGLSGSNSSQDSL</sequence>
<keyword evidence="3" id="KW-1185">Reference proteome</keyword>
<feature type="region of interest" description="Disordered" evidence="1">
    <location>
        <begin position="430"/>
        <end position="495"/>
    </location>
</feature>
<feature type="compositionally biased region" description="Basic and acidic residues" evidence="1">
    <location>
        <begin position="434"/>
        <end position="443"/>
    </location>
</feature>
<dbReference type="EMBL" id="KV424205">
    <property type="protein sequence ID" value="KZT50234.1"/>
    <property type="molecule type" value="Genomic_DNA"/>
</dbReference>
<reference evidence="2 3" key="1">
    <citation type="journal article" date="2016" name="Mol. Biol. Evol.">
        <title>Comparative Genomics of Early-Diverging Mushroom-Forming Fungi Provides Insights into the Origins of Lignocellulose Decay Capabilities.</title>
        <authorList>
            <person name="Nagy L.G."/>
            <person name="Riley R."/>
            <person name="Tritt A."/>
            <person name="Adam C."/>
            <person name="Daum C."/>
            <person name="Floudas D."/>
            <person name="Sun H."/>
            <person name="Yadav J.S."/>
            <person name="Pangilinan J."/>
            <person name="Larsson K.H."/>
            <person name="Matsuura K."/>
            <person name="Barry K."/>
            <person name="Labutti K."/>
            <person name="Kuo R."/>
            <person name="Ohm R.A."/>
            <person name="Bhattacharya S.S."/>
            <person name="Shirouzu T."/>
            <person name="Yoshinaga Y."/>
            <person name="Martin F.M."/>
            <person name="Grigoriev I.V."/>
            <person name="Hibbett D.S."/>
        </authorList>
    </citation>
    <scope>NUCLEOTIDE SEQUENCE [LARGE SCALE GENOMIC DNA]</scope>
    <source>
        <strain evidence="2 3">HHB12733</strain>
    </source>
</reference>
<organism evidence="2 3">
    <name type="scientific">Calocera cornea HHB12733</name>
    <dbReference type="NCBI Taxonomy" id="1353952"/>
    <lineage>
        <taxon>Eukaryota</taxon>
        <taxon>Fungi</taxon>
        <taxon>Dikarya</taxon>
        <taxon>Basidiomycota</taxon>
        <taxon>Agaricomycotina</taxon>
        <taxon>Dacrymycetes</taxon>
        <taxon>Dacrymycetales</taxon>
        <taxon>Dacrymycetaceae</taxon>
        <taxon>Calocera</taxon>
    </lineage>
</organism>
<accession>A0A165C4N2</accession>
<feature type="region of interest" description="Disordered" evidence="1">
    <location>
        <begin position="1745"/>
        <end position="1767"/>
    </location>
</feature>
<dbReference type="InParanoid" id="A0A165C4N2"/>
<evidence type="ECO:0000313" key="3">
    <source>
        <dbReference type="Proteomes" id="UP000076842"/>
    </source>
</evidence>
<feature type="compositionally biased region" description="Polar residues" evidence="1">
    <location>
        <begin position="449"/>
        <end position="460"/>
    </location>
</feature>
<name>A0A165C4N2_9BASI</name>
<evidence type="ECO:0000313" key="2">
    <source>
        <dbReference type="EMBL" id="KZT50234.1"/>
    </source>
</evidence>
<gene>
    <name evidence="2" type="ORF">CALCODRAFT_513417</name>
</gene>
<protein>
    <submittedName>
        <fullName evidence="2">Uncharacterized protein</fullName>
    </submittedName>
</protein>
<proteinExistence type="predicted"/>